<dbReference type="AlphaFoldDB" id="A0AAU8I6Y3"/>
<protein>
    <recommendedName>
        <fullName evidence="6">Transmembrane protein</fullName>
    </recommendedName>
</protein>
<keyword evidence="5" id="KW-1185">Reference proteome</keyword>
<keyword evidence="2" id="KW-0472">Membrane</keyword>
<evidence type="ECO:0000256" key="2">
    <source>
        <dbReference type="SAM" id="Phobius"/>
    </source>
</evidence>
<dbReference type="EMBL" id="JAKJPQ010000004">
    <property type="protein sequence ID" value="MCI2261091.1"/>
    <property type="molecule type" value="Genomic_DNA"/>
</dbReference>
<keyword evidence="2" id="KW-0812">Transmembrane</keyword>
<evidence type="ECO:0000313" key="5">
    <source>
        <dbReference type="Proteomes" id="UP001430647"/>
    </source>
</evidence>
<feature type="transmembrane region" description="Helical" evidence="2">
    <location>
        <begin position="67"/>
        <end position="85"/>
    </location>
</feature>
<evidence type="ECO:0000256" key="1">
    <source>
        <dbReference type="SAM" id="MobiDB-lite"/>
    </source>
</evidence>
<keyword evidence="2" id="KW-1133">Transmembrane helix</keyword>
<accession>A0AAU8I6Y3</accession>
<dbReference type="RefSeq" id="WP_242159172.1">
    <property type="nucleotide sequence ID" value="NZ_CP131914.1"/>
</dbReference>
<feature type="compositionally biased region" description="Low complexity" evidence="1">
    <location>
        <begin position="114"/>
        <end position="130"/>
    </location>
</feature>
<evidence type="ECO:0008006" key="6">
    <source>
        <dbReference type="Google" id="ProtNLM"/>
    </source>
</evidence>
<proteinExistence type="predicted"/>
<dbReference type="Proteomes" id="UP001430647">
    <property type="component" value="Unassembled WGS sequence"/>
</dbReference>
<sequence>MSKLTIITDRALDLASHAGDSLKHLGPQANKWLQSGKAVSALKAGAALGAVKTGTKVARTAVRRNPAVAIAAAAVGVGLLGYAIYRKRQRDKGAPIEGNAQRIEAASKRGNTGARRSAASTRNSRRAAATQDAATEE</sequence>
<dbReference type="EMBL" id="CP131914">
    <property type="protein sequence ID" value="XCI80881.1"/>
    <property type="molecule type" value="Genomic_DNA"/>
</dbReference>
<dbReference type="KEGG" id="xin:Q7W82_01565"/>
<evidence type="ECO:0000313" key="4">
    <source>
        <dbReference type="EMBL" id="XCI80881.1"/>
    </source>
</evidence>
<evidence type="ECO:0000313" key="3">
    <source>
        <dbReference type="EMBL" id="MCI2261091.1"/>
    </source>
</evidence>
<organism evidence="4">
    <name type="scientific">Xanthomonas indica</name>
    <dbReference type="NCBI Taxonomy" id="2912242"/>
    <lineage>
        <taxon>Bacteria</taxon>
        <taxon>Pseudomonadati</taxon>
        <taxon>Pseudomonadota</taxon>
        <taxon>Gammaproteobacteria</taxon>
        <taxon>Lysobacterales</taxon>
        <taxon>Lysobacteraceae</taxon>
        <taxon>Xanthomonas</taxon>
    </lineage>
</organism>
<gene>
    <name evidence="3" type="ORF">L3V74_06020</name>
    <name evidence="4" type="ORF">Q7W82_01565</name>
</gene>
<reference evidence="4" key="3">
    <citation type="submission" date="2023-08" db="EMBL/GenBank/DDBJ databases">
        <title>Complete genome sequence of Xanthomonas indica.</title>
        <authorList>
            <person name="Patil P.B."/>
            <person name="Rana R."/>
        </authorList>
    </citation>
    <scope>NUCLEOTIDE SEQUENCE</scope>
    <source>
        <strain evidence="4">PPL560</strain>
    </source>
</reference>
<feature type="region of interest" description="Disordered" evidence="1">
    <location>
        <begin position="91"/>
        <end position="137"/>
    </location>
</feature>
<reference evidence="3" key="2">
    <citation type="submission" date="2022-01" db="EMBL/GenBank/DDBJ databases">
        <authorList>
            <person name="Rana R."/>
            <person name="Patil P.B."/>
        </authorList>
    </citation>
    <scope>NUCLEOTIDE SEQUENCE</scope>
    <source>
        <strain evidence="3">PPL560</strain>
    </source>
</reference>
<reference evidence="3 5" key="1">
    <citation type="journal article" date="2022" name="Curr. Microbiol.">
        <title>Xanthomonas indica sp. nov., a Novel Member of Non-Pathogenic Xanthomonas Community from Healthy Rice Seeds.</title>
        <authorList>
            <person name="Rana R."/>
            <person name="Madhavan V.N."/>
            <person name="Saroha T."/>
            <person name="Bansal K."/>
            <person name="Kaur A."/>
            <person name="Sonti R.V."/>
            <person name="Patel H.K."/>
            <person name="Patil P.B."/>
        </authorList>
    </citation>
    <scope>NUCLEOTIDE SEQUENCE [LARGE SCALE GENOMIC DNA]</scope>
    <source>
        <strain evidence="3 5">PPL560</strain>
    </source>
</reference>
<name>A0AAU8I6Y3_9XANT</name>